<feature type="region of interest" description="Disordered" evidence="3">
    <location>
        <begin position="529"/>
        <end position="622"/>
    </location>
</feature>
<dbReference type="InterPro" id="IPR014756">
    <property type="entry name" value="Ig_E-set"/>
</dbReference>
<evidence type="ECO:0000256" key="2">
    <source>
        <dbReference type="ARBA" id="ARBA00040066"/>
    </source>
</evidence>
<dbReference type="SMART" id="SM01017">
    <property type="entry name" value="Arrestin_C"/>
    <property type="match status" value="1"/>
</dbReference>
<dbReference type="InterPro" id="IPR011021">
    <property type="entry name" value="Arrestin-like_N"/>
</dbReference>
<evidence type="ECO:0000256" key="3">
    <source>
        <dbReference type="SAM" id="MobiDB-lite"/>
    </source>
</evidence>
<sequence length="622" mass="69252">MRRAVSKILPTPKLFNDSAHFHSNFRLEYNSVDDFYVQLDNPHKVWLPGEEISGQVVLISKKNLANIVITLSLVGFIKINASSHSKLRPLKHTLFDYTIKIYGKDEEEQTDSAEFSNGLLKGEHVFPFIVKLPNKRVYTSIDFGKGSINYILKAAIGNSSSYVIPASPDNASTSSLTKKKILQNPSHTSEKVISLVNPIDVSLLPRPKPKRLILKDPRTSSNKKLSRTQTSTSTINTMSSNEHDHSLPEGATPEDSDHKSLKSIPVPTIKAILEVPQRGYLRGESIPIKLSINHLRKIQDFNGIIITFVRVCRLDNGPDGVVESFRKDLQQLILPLYVDPVTFQSEINSSLRVPADAFPTILGCPLVSFQYFVEVLINLSGKSIALDSDVDARAKANPQATKSSSDKFKFNFDSTQTERSTYINTDSYKRSKKFLQLTTEIYIGTHRSSTQEEQAPQAEEVASRRSSSMASNSNSSPAVFSTSSPHSPVEHQYAGAINSIPESVAVSNFTPPYENVVPSYVPPEFVSHLQNQSELSEKERMRQHESSLLPSAPPDDEQPSPVNMTSNQQPFSFFTYQNTNTSPPVPLDDDLYQEPVDSAPNYLNVNNDRLIVPQDNNSNSET</sequence>
<comment type="caution">
    <text evidence="5">The sequence shown here is derived from an EMBL/GenBank/DDBJ whole genome shotgun (WGS) entry which is preliminary data.</text>
</comment>
<feature type="compositionally biased region" description="Basic and acidic residues" evidence="3">
    <location>
        <begin position="535"/>
        <end position="545"/>
    </location>
</feature>
<feature type="compositionally biased region" description="Polar residues" evidence="3">
    <location>
        <begin position="560"/>
        <end position="582"/>
    </location>
</feature>
<dbReference type="PANTHER" id="PTHR11188:SF161">
    <property type="entry name" value="PH-RESPONSE REGULATOR PROTEIN PALF_RIM8"/>
    <property type="match status" value="1"/>
</dbReference>
<dbReference type="GO" id="GO:0031625">
    <property type="term" value="F:ubiquitin protein ligase binding"/>
    <property type="evidence" value="ECO:0007669"/>
    <property type="project" value="TreeGrafter"/>
</dbReference>
<feature type="region of interest" description="Disordered" evidence="3">
    <location>
        <begin position="445"/>
        <end position="489"/>
    </location>
</feature>
<organism evidence="5 6">
    <name type="scientific">Candida albicans</name>
    <name type="common">Yeast</name>
    <dbReference type="NCBI Taxonomy" id="5476"/>
    <lineage>
        <taxon>Eukaryota</taxon>
        <taxon>Fungi</taxon>
        <taxon>Dikarya</taxon>
        <taxon>Ascomycota</taxon>
        <taxon>Saccharomycotina</taxon>
        <taxon>Pichiomycetes</taxon>
        <taxon>Debaryomycetaceae</taxon>
        <taxon>Candida/Lodderomyces clade</taxon>
        <taxon>Candida</taxon>
    </lineage>
</organism>
<dbReference type="InterPro" id="IPR014752">
    <property type="entry name" value="Arrestin-like_C"/>
</dbReference>
<evidence type="ECO:0000259" key="4">
    <source>
        <dbReference type="SMART" id="SM01017"/>
    </source>
</evidence>
<proteinExistence type="inferred from homology"/>
<accession>A0A8H6BZC9</accession>
<feature type="region of interest" description="Disordered" evidence="3">
    <location>
        <begin position="210"/>
        <end position="261"/>
    </location>
</feature>
<dbReference type="GO" id="GO:0030674">
    <property type="term" value="F:protein-macromolecule adaptor activity"/>
    <property type="evidence" value="ECO:0007669"/>
    <property type="project" value="TreeGrafter"/>
</dbReference>
<dbReference type="SUPFAM" id="SSF81296">
    <property type="entry name" value="E set domains"/>
    <property type="match status" value="1"/>
</dbReference>
<reference evidence="5 6" key="1">
    <citation type="submission" date="2020-03" db="EMBL/GenBank/DDBJ databases">
        <title>FDA dAtabase for Regulatory Grade micrObial Sequences (FDA-ARGOS): Supporting development and validation of Infectious Disease Dx tests.</title>
        <authorList>
            <person name="Campos J."/>
            <person name="Goldberg B."/>
            <person name="Tallon L."/>
            <person name="Sadzewicz L."/>
            <person name="Vavikolanu K."/>
            <person name="Mehta A."/>
            <person name="Aluvathingal J."/>
            <person name="Nadendla S."/>
            <person name="Nandy P."/>
            <person name="Geyer C."/>
            <person name="Yan Y."/>
            <person name="Sichtig H."/>
        </authorList>
    </citation>
    <scope>NUCLEOTIDE SEQUENCE [LARGE SCALE GENOMIC DNA]</scope>
    <source>
        <strain evidence="5 6">FDAARGOS_656</strain>
    </source>
</reference>
<name>A0A8H6BZC9_CANAX</name>
<dbReference type="GO" id="GO:0005829">
    <property type="term" value="C:cytosol"/>
    <property type="evidence" value="ECO:0007669"/>
    <property type="project" value="TreeGrafter"/>
</dbReference>
<dbReference type="Proteomes" id="UP000536275">
    <property type="component" value="Unassembled WGS sequence"/>
</dbReference>
<feature type="compositionally biased region" description="Low complexity" evidence="3">
    <location>
        <begin position="451"/>
        <end position="476"/>
    </location>
</feature>
<dbReference type="EMBL" id="JABWAD010000027">
    <property type="protein sequence ID" value="KAF6070131.1"/>
    <property type="molecule type" value="Genomic_DNA"/>
</dbReference>
<dbReference type="InterPro" id="IPR050357">
    <property type="entry name" value="Arrestin_domain-protein"/>
</dbReference>
<dbReference type="InterPro" id="IPR011022">
    <property type="entry name" value="Arrestin_C-like"/>
</dbReference>
<gene>
    <name evidence="5" type="primary">RIM8</name>
    <name evidence="5" type="ORF">FOB64_002218</name>
</gene>
<feature type="domain" description="Arrestin C-terminal-like" evidence="4">
    <location>
        <begin position="267"/>
        <end position="390"/>
    </location>
</feature>
<evidence type="ECO:0000313" key="6">
    <source>
        <dbReference type="Proteomes" id="UP000536275"/>
    </source>
</evidence>
<dbReference type="Gene3D" id="2.60.40.640">
    <property type="match status" value="2"/>
</dbReference>
<dbReference type="Pfam" id="PF00339">
    <property type="entry name" value="Arrestin_N"/>
    <property type="match status" value="1"/>
</dbReference>
<dbReference type="AlphaFoldDB" id="A0A8H6BZC9"/>
<dbReference type="GO" id="GO:0070086">
    <property type="term" value="P:ubiquitin-dependent endocytosis"/>
    <property type="evidence" value="ECO:0007669"/>
    <property type="project" value="TreeGrafter"/>
</dbReference>
<dbReference type="GO" id="GO:0005886">
    <property type="term" value="C:plasma membrane"/>
    <property type="evidence" value="ECO:0007669"/>
    <property type="project" value="TreeGrafter"/>
</dbReference>
<protein>
    <recommendedName>
        <fullName evidence="2">pH-response regulator protein palF/RIM8</fullName>
    </recommendedName>
</protein>
<dbReference type="PANTHER" id="PTHR11188">
    <property type="entry name" value="ARRESTIN DOMAIN CONTAINING PROTEIN"/>
    <property type="match status" value="1"/>
</dbReference>
<comment type="similarity">
    <text evidence="1">Belongs to the arrestin family. PalF/RIM8 subfamily.</text>
</comment>
<dbReference type="Pfam" id="PF02752">
    <property type="entry name" value="Arrestin_C"/>
    <property type="match status" value="1"/>
</dbReference>
<feature type="compositionally biased region" description="Polar residues" evidence="3">
    <location>
        <begin position="477"/>
        <end position="486"/>
    </location>
</feature>
<evidence type="ECO:0000313" key="5">
    <source>
        <dbReference type="EMBL" id="KAF6070131.1"/>
    </source>
</evidence>
<dbReference type="SMR" id="A0A8H6BZC9"/>
<evidence type="ECO:0000256" key="1">
    <source>
        <dbReference type="ARBA" id="ARBA00037950"/>
    </source>
</evidence>
<feature type="compositionally biased region" description="Low complexity" evidence="3">
    <location>
        <begin position="227"/>
        <end position="240"/>
    </location>
</feature>